<dbReference type="EMBL" id="GBXM01042018">
    <property type="protein sequence ID" value="JAH66559.1"/>
    <property type="molecule type" value="Transcribed_RNA"/>
</dbReference>
<organism evidence="1">
    <name type="scientific">Anguilla anguilla</name>
    <name type="common">European freshwater eel</name>
    <name type="synonym">Muraena anguilla</name>
    <dbReference type="NCBI Taxonomy" id="7936"/>
    <lineage>
        <taxon>Eukaryota</taxon>
        <taxon>Metazoa</taxon>
        <taxon>Chordata</taxon>
        <taxon>Craniata</taxon>
        <taxon>Vertebrata</taxon>
        <taxon>Euteleostomi</taxon>
        <taxon>Actinopterygii</taxon>
        <taxon>Neopterygii</taxon>
        <taxon>Teleostei</taxon>
        <taxon>Anguilliformes</taxon>
        <taxon>Anguillidae</taxon>
        <taxon>Anguilla</taxon>
    </lineage>
</organism>
<protein>
    <submittedName>
        <fullName evidence="1">Uncharacterized protein</fullName>
    </submittedName>
</protein>
<reference evidence="1" key="1">
    <citation type="submission" date="2014-11" db="EMBL/GenBank/DDBJ databases">
        <authorList>
            <person name="Amaro Gonzalez C."/>
        </authorList>
    </citation>
    <scope>NUCLEOTIDE SEQUENCE</scope>
</reference>
<accession>A0A0E9UL38</accession>
<reference evidence="1" key="2">
    <citation type="journal article" date="2015" name="Fish Shellfish Immunol.">
        <title>Early steps in the European eel (Anguilla anguilla)-Vibrio vulnificus interaction in the gills: Role of the RtxA13 toxin.</title>
        <authorList>
            <person name="Callol A."/>
            <person name="Pajuelo D."/>
            <person name="Ebbesson L."/>
            <person name="Teles M."/>
            <person name="MacKenzie S."/>
            <person name="Amaro C."/>
        </authorList>
    </citation>
    <scope>NUCLEOTIDE SEQUENCE</scope>
</reference>
<name>A0A0E9UL38_ANGAN</name>
<sequence>MQSDLPYPKMVGMYK</sequence>
<evidence type="ECO:0000313" key="1">
    <source>
        <dbReference type="EMBL" id="JAH66559.1"/>
    </source>
</evidence>
<proteinExistence type="predicted"/>